<organism evidence="2 3">
    <name type="scientific">Sterolibacterium denitrificans</name>
    <dbReference type="NCBI Taxonomy" id="157592"/>
    <lineage>
        <taxon>Bacteria</taxon>
        <taxon>Pseudomonadati</taxon>
        <taxon>Pseudomonadota</taxon>
        <taxon>Betaproteobacteria</taxon>
        <taxon>Nitrosomonadales</taxon>
        <taxon>Sterolibacteriaceae</taxon>
        <taxon>Sterolibacterium</taxon>
    </lineage>
</organism>
<keyword evidence="1" id="KW-0812">Transmembrane</keyword>
<evidence type="ECO:0000256" key="1">
    <source>
        <dbReference type="SAM" id="Phobius"/>
    </source>
</evidence>
<evidence type="ECO:0000313" key="2">
    <source>
        <dbReference type="EMBL" id="SMB26131.1"/>
    </source>
</evidence>
<dbReference type="EMBL" id="LT837803">
    <property type="protein sequence ID" value="SMB26131.1"/>
    <property type="molecule type" value="Genomic_DNA"/>
</dbReference>
<feature type="transmembrane region" description="Helical" evidence="1">
    <location>
        <begin position="6"/>
        <end position="30"/>
    </location>
</feature>
<reference evidence="2" key="1">
    <citation type="submission" date="2017-03" db="EMBL/GenBank/DDBJ databases">
        <authorList>
            <consortium name="AG Boll"/>
        </authorList>
    </citation>
    <scope>NUCLEOTIDE SEQUENCE [LARGE SCALE GENOMIC DNA]</scope>
    <source>
        <strain evidence="2">Chol</strain>
    </source>
</reference>
<dbReference type="Proteomes" id="UP000242886">
    <property type="component" value="Chromosome SDENCHOL"/>
</dbReference>
<proteinExistence type="predicted"/>
<evidence type="ECO:0000313" key="3">
    <source>
        <dbReference type="Proteomes" id="UP000242886"/>
    </source>
</evidence>
<name>A0A7Z7HRW0_9PROT</name>
<keyword evidence="3" id="KW-1185">Reference proteome</keyword>
<accession>A0A7Z7HRW0</accession>
<sequence length="64" mass="7500">MAPPHIWAVVRIAFSEIGILVIVVILVGWFRIFLCRNSYVPVLIKFLRRQRHFFINFNASILST</sequence>
<keyword evidence="1" id="KW-1133">Transmembrane helix</keyword>
<dbReference type="AlphaFoldDB" id="A0A7Z7HRW0"/>
<protein>
    <submittedName>
        <fullName evidence="2">Uncharacterized protein</fullName>
    </submittedName>
</protein>
<keyword evidence="1" id="KW-0472">Membrane</keyword>
<gene>
    <name evidence="2" type="ORF">SDENCHOL_20067</name>
</gene>